<name>A0ACC2QML0_9NEOP</name>
<organism evidence="1 2">
    <name type="scientific">Mythimna loreyi</name>
    <dbReference type="NCBI Taxonomy" id="667449"/>
    <lineage>
        <taxon>Eukaryota</taxon>
        <taxon>Metazoa</taxon>
        <taxon>Ecdysozoa</taxon>
        <taxon>Arthropoda</taxon>
        <taxon>Hexapoda</taxon>
        <taxon>Insecta</taxon>
        <taxon>Pterygota</taxon>
        <taxon>Neoptera</taxon>
        <taxon>Endopterygota</taxon>
        <taxon>Lepidoptera</taxon>
        <taxon>Glossata</taxon>
        <taxon>Ditrysia</taxon>
        <taxon>Noctuoidea</taxon>
        <taxon>Noctuidae</taxon>
        <taxon>Noctuinae</taxon>
        <taxon>Hadenini</taxon>
        <taxon>Mythimna</taxon>
    </lineage>
</organism>
<evidence type="ECO:0000313" key="2">
    <source>
        <dbReference type="Proteomes" id="UP001231649"/>
    </source>
</evidence>
<reference evidence="1" key="1">
    <citation type="submission" date="2023-03" db="EMBL/GenBank/DDBJ databases">
        <title>Chromosome-level genomes of two armyworms, Mythimna separata and Mythimna loreyi, provide insights into the biosynthesis and reception of sex pheromones.</title>
        <authorList>
            <person name="Zhao H."/>
        </authorList>
    </citation>
    <scope>NUCLEOTIDE SEQUENCE</scope>
    <source>
        <strain evidence="1">BeijingLab</strain>
    </source>
</reference>
<gene>
    <name evidence="1" type="ORF">PYW08_006067</name>
</gene>
<dbReference type="Proteomes" id="UP001231649">
    <property type="component" value="Chromosome 19"/>
</dbReference>
<accession>A0ACC2QML0</accession>
<comment type="caution">
    <text evidence="1">The sequence shown here is derived from an EMBL/GenBank/DDBJ whole genome shotgun (WGS) entry which is preliminary data.</text>
</comment>
<dbReference type="EMBL" id="CM056795">
    <property type="protein sequence ID" value="KAJ8720602.1"/>
    <property type="molecule type" value="Genomic_DNA"/>
</dbReference>
<protein>
    <submittedName>
        <fullName evidence="1">Uncharacterized protein</fullName>
    </submittedName>
</protein>
<keyword evidence="2" id="KW-1185">Reference proteome</keyword>
<sequence>MNPIETRSSHPSSAQVETLVEFMERNPGMAKGFLRTQNARERSRRQWEELAVRLNSIGGTIKTYKQWTKYWSDKKSAIKKKVAARSAARRRTGGGVEDEVELSELEERVVALCGGESFSTGDAHLGIQPFPVRNLEMQQENNTPSPSHEVQQIEDADTDNVHVPLQQQSQASSEESSAIVFYDSNLIEDNQEQRHNYRPPDRAILRRRLFASSSSSTVGTSQSILRNNQLEHTPPPNPHVYHPSLSPPTVTLSHTPTPSPSRRGSTQVAFPVIHRTAASSSSRNAASVASRNAASVASRNAASVASRNAASVASPSRRPRTVRGSRGGSVSSRHTDRTNVEEEPLQDFTSGTKETEAKITKADEVLVKQGTDWICLVWRILAALNFYANESYQRNVGASYLCRSLHSAIAYMVTDALNVREVLLKYIKFPSSRQHREIIMRDFMEKIGFPGTIG</sequence>
<evidence type="ECO:0000313" key="1">
    <source>
        <dbReference type="EMBL" id="KAJ8720602.1"/>
    </source>
</evidence>
<proteinExistence type="predicted"/>